<feature type="signal peptide" evidence="1">
    <location>
        <begin position="1"/>
        <end position="19"/>
    </location>
</feature>
<evidence type="ECO:0000313" key="2">
    <source>
        <dbReference type="EMBL" id="EFO91560.1"/>
    </source>
</evidence>
<evidence type="ECO:0000256" key="1">
    <source>
        <dbReference type="SAM" id="SignalP"/>
    </source>
</evidence>
<organism evidence="3">
    <name type="scientific">Caenorhabditis remanei</name>
    <name type="common">Caenorhabditis vulgaris</name>
    <dbReference type="NCBI Taxonomy" id="31234"/>
    <lineage>
        <taxon>Eukaryota</taxon>
        <taxon>Metazoa</taxon>
        <taxon>Ecdysozoa</taxon>
        <taxon>Nematoda</taxon>
        <taxon>Chromadorea</taxon>
        <taxon>Rhabditida</taxon>
        <taxon>Rhabditina</taxon>
        <taxon>Rhabditomorpha</taxon>
        <taxon>Rhabditoidea</taxon>
        <taxon>Rhabditidae</taxon>
        <taxon>Peloderinae</taxon>
        <taxon>Caenorhabditis</taxon>
    </lineage>
</organism>
<name>E3M4E3_CAERE</name>
<feature type="chain" id="PRO_5003176081" evidence="1">
    <location>
        <begin position="20"/>
        <end position="141"/>
    </location>
</feature>
<dbReference type="eggNOG" id="ENOG502TK3P">
    <property type="taxonomic scope" value="Eukaryota"/>
</dbReference>
<dbReference type="InParanoid" id="E3M4E3"/>
<dbReference type="InterPro" id="IPR005044">
    <property type="entry name" value="DUF282_CAE_spp"/>
</dbReference>
<dbReference type="OrthoDB" id="5789930at2759"/>
<keyword evidence="3" id="KW-1185">Reference proteome</keyword>
<sequence>MYSIFLVFSLSLILRGSYSCIPTQNVDPFPCKTCSKVYDSSCQGGGTYGGCETADVVGVSYTLGPVAGVDGTDADTCWTSLSCPSDTLRTYALSSGGYSGGNGYGGETISYCRESGFAAGVWAIWQSDTRVDISSMSCQYS</sequence>
<accession>E3M4E3</accession>
<keyword evidence="1" id="KW-0732">Signal</keyword>
<dbReference type="PANTHER" id="PTHR47921">
    <property type="entry name" value="PROTEIN CBG14847-RELATED"/>
    <property type="match status" value="1"/>
</dbReference>
<dbReference type="Pfam" id="PF03380">
    <property type="entry name" value="DUF282"/>
    <property type="match status" value="1"/>
</dbReference>
<dbReference type="Proteomes" id="UP000008281">
    <property type="component" value="Unassembled WGS sequence"/>
</dbReference>
<proteinExistence type="predicted"/>
<protein>
    <submittedName>
        <fullName evidence="2">Uncharacterized protein</fullName>
    </submittedName>
</protein>
<dbReference type="AlphaFoldDB" id="E3M4E3"/>
<dbReference type="PANTHER" id="PTHR47921:SF3">
    <property type="entry name" value="C6 DOMAIN-CONTAINING PROTEIN"/>
    <property type="match status" value="1"/>
</dbReference>
<dbReference type="EMBL" id="DS268424">
    <property type="protein sequence ID" value="EFO91560.1"/>
    <property type="molecule type" value="Genomic_DNA"/>
</dbReference>
<dbReference type="HOGENOM" id="CLU_077488_1_0_1"/>
<evidence type="ECO:0000313" key="3">
    <source>
        <dbReference type="Proteomes" id="UP000008281"/>
    </source>
</evidence>
<reference evidence="2" key="1">
    <citation type="submission" date="2007-07" db="EMBL/GenBank/DDBJ databases">
        <title>PCAP assembly of the Caenorhabditis remanei genome.</title>
        <authorList>
            <consortium name="The Caenorhabditis remanei Sequencing Consortium"/>
            <person name="Wilson R.K."/>
        </authorList>
    </citation>
    <scope>NUCLEOTIDE SEQUENCE [LARGE SCALE GENOMIC DNA]</scope>
    <source>
        <strain evidence="2">PB4641</strain>
    </source>
</reference>
<dbReference type="OMA" id="VDPFPCK"/>
<gene>
    <name evidence="2" type="ORF">CRE_11737</name>
</gene>